<dbReference type="Proteomes" id="UP000051373">
    <property type="component" value="Unassembled WGS sequence"/>
</dbReference>
<feature type="transmembrane region" description="Helical" evidence="1">
    <location>
        <begin position="12"/>
        <end position="31"/>
    </location>
</feature>
<gene>
    <name evidence="2" type="ORF">AMJ83_02070</name>
</gene>
<dbReference type="EMBL" id="LJUJ01000002">
    <property type="protein sequence ID" value="KPK64517.1"/>
    <property type="molecule type" value="Genomic_DNA"/>
</dbReference>
<comment type="caution">
    <text evidence="2">The sequence shown here is derived from an EMBL/GenBank/DDBJ whole genome shotgun (WGS) entry which is preliminary data.</text>
</comment>
<evidence type="ECO:0000256" key="1">
    <source>
        <dbReference type="SAM" id="Phobius"/>
    </source>
</evidence>
<accession>A0A0S8FV18</accession>
<dbReference type="AlphaFoldDB" id="A0A0S8FV18"/>
<dbReference type="STRING" id="1703779.AMJ83_02070"/>
<keyword evidence="1" id="KW-1133">Transmembrane helix</keyword>
<evidence type="ECO:0000313" key="2">
    <source>
        <dbReference type="EMBL" id="KPK64517.1"/>
    </source>
</evidence>
<keyword evidence="1" id="KW-0472">Membrane</keyword>
<organism evidence="2 3">
    <name type="scientific">candidate division WOR_3 bacterium SM23_42</name>
    <dbReference type="NCBI Taxonomy" id="1703779"/>
    <lineage>
        <taxon>Bacteria</taxon>
        <taxon>Bacteria division WOR-3</taxon>
    </lineage>
</organism>
<dbReference type="PROSITE" id="PS51257">
    <property type="entry name" value="PROKAR_LIPOPROTEIN"/>
    <property type="match status" value="1"/>
</dbReference>
<protein>
    <recommendedName>
        <fullName evidence="4">Outer membrane protein beta-barrel domain-containing protein</fullName>
    </recommendedName>
</protein>
<sequence>MKRRISYQKALYYLLAVIYISTIGCGTVASVRPIGTGNSALTFSVGGPVTPIYDISLPAPYSVLRYRRGLNENADVHFGFHPTMAALGNLSIDAGITKHLVEESGWRPALALEGSIYGFYHTGESSSIRIYPELSLTGSYKLSERNHFFYLGTHTMYQTASPHVILAPFVGAEIPFGSKFIMNLETKWYAPHEDSENRVVDYTIKPWNHGALGVMFGLTLSF</sequence>
<name>A0A0S8FV18_UNCW3</name>
<evidence type="ECO:0000313" key="3">
    <source>
        <dbReference type="Proteomes" id="UP000051373"/>
    </source>
</evidence>
<keyword evidence="1" id="KW-0812">Transmembrane</keyword>
<evidence type="ECO:0008006" key="4">
    <source>
        <dbReference type="Google" id="ProtNLM"/>
    </source>
</evidence>
<proteinExistence type="predicted"/>
<reference evidence="2 3" key="1">
    <citation type="journal article" date="2015" name="Microbiome">
        <title>Genomic resolution of linkages in carbon, nitrogen, and sulfur cycling among widespread estuary sediment bacteria.</title>
        <authorList>
            <person name="Baker B.J."/>
            <person name="Lazar C.S."/>
            <person name="Teske A.P."/>
            <person name="Dick G.J."/>
        </authorList>
    </citation>
    <scope>NUCLEOTIDE SEQUENCE [LARGE SCALE GENOMIC DNA]</scope>
    <source>
        <strain evidence="2">SM23_42</strain>
    </source>
</reference>